<accession>A0ACB0ZV51</accession>
<organism evidence="1 2">
    <name type="scientific">Meloidogyne enterolobii</name>
    <name type="common">Root-knot nematode worm</name>
    <name type="synonym">Meloidogyne mayaguensis</name>
    <dbReference type="NCBI Taxonomy" id="390850"/>
    <lineage>
        <taxon>Eukaryota</taxon>
        <taxon>Metazoa</taxon>
        <taxon>Ecdysozoa</taxon>
        <taxon>Nematoda</taxon>
        <taxon>Chromadorea</taxon>
        <taxon>Rhabditida</taxon>
        <taxon>Tylenchina</taxon>
        <taxon>Tylenchomorpha</taxon>
        <taxon>Tylenchoidea</taxon>
        <taxon>Meloidogynidae</taxon>
        <taxon>Meloidogyninae</taxon>
        <taxon>Meloidogyne</taxon>
    </lineage>
</organism>
<protein>
    <submittedName>
        <fullName evidence="1">Uncharacterized protein</fullName>
    </submittedName>
</protein>
<comment type="caution">
    <text evidence="1">The sequence shown here is derived from an EMBL/GenBank/DDBJ whole genome shotgun (WGS) entry which is preliminary data.</text>
</comment>
<evidence type="ECO:0000313" key="2">
    <source>
        <dbReference type="Proteomes" id="UP001497535"/>
    </source>
</evidence>
<name>A0ACB0ZV51_MELEN</name>
<keyword evidence="2" id="KW-1185">Reference proteome</keyword>
<dbReference type="Proteomes" id="UP001497535">
    <property type="component" value="Unassembled WGS sequence"/>
</dbReference>
<sequence length="398" mass="46298">MEAGSSSETGKLGKMIDLVLNDYWGNICAIDRDNVQFEKADEWTLQTVNTIHNDNFNLADLEFADINPDDFNHLNKGNNEWSNFKNGALERFNLHKLTFTEAHIIIAYFHKNLKNHIAIDATTSIIQNEMKKNIYWQIKEEIEKLKTNKNVQHELIVKKELSRVETSIELKEKLKECGLSVYVLKFVLNENQGEEKNRSGLIIRVFTRLFTKTQKNGSVKGLSENMKKYLENFENKCKEEIKENKELSKQIVETKKLNEVKTNLIIEINKFENKLNEKIKKLEKRNLKNEIKKNEDLEGKLGKETKEYIDRLEKKLVFLVGNYEKLTNKHPTSQGNGQINTSSLSAILYCLTNKFLEIFNEDGVVNMDILLQNISNTNLIEYGLEMNEKLGKKRVDKM</sequence>
<dbReference type="EMBL" id="CAVMJV010000048">
    <property type="protein sequence ID" value="CAK5082839.1"/>
    <property type="molecule type" value="Genomic_DNA"/>
</dbReference>
<proteinExistence type="predicted"/>
<reference evidence="1" key="1">
    <citation type="submission" date="2023-11" db="EMBL/GenBank/DDBJ databases">
        <authorList>
            <person name="Poullet M."/>
        </authorList>
    </citation>
    <scope>NUCLEOTIDE SEQUENCE</scope>
    <source>
        <strain evidence="1">E1834</strain>
    </source>
</reference>
<evidence type="ECO:0000313" key="1">
    <source>
        <dbReference type="EMBL" id="CAK5082839.1"/>
    </source>
</evidence>
<gene>
    <name evidence="1" type="ORF">MENTE1834_LOCUS30142</name>
</gene>